<keyword evidence="4" id="KW-1185">Reference proteome</keyword>
<gene>
    <name evidence="3" type="ORF">PXX05_13665</name>
</gene>
<feature type="signal peptide" evidence="1">
    <location>
        <begin position="1"/>
        <end position="30"/>
    </location>
</feature>
<sequence length="116" mass="13084">MTKQACYRYSFLSILTVLLLTFVCITTANAASKTVIMKDDYFSPKVLTINRGDKVIWVNKGRDEHNVKSRNAGFLSGDIAPGSSFSYTFSKPGRYKYICTHHTLFGFGMRGEIIVR</sequence>
<feature type="chain" id="PRO_5046290072" evidence="1">
    <location>
        <begin position="31"/>
        <end position="116"/>
    </location>
</feature>
<evidence type="ECO:0000313" key="3">
    <source>
        <dbReference type="EMBL" id="WED42931.1"/>
    </source>
</evidence>
<dbReference type="InterPro" id="IPR052721">
    <property type="entry name" value="ET_Amicyanin"/>
</dbReference>
<keyword evidence="1" id="KW-0732">Signal</keyword>
<dbReference type="SUPFAM" id="SSF49503">
    <property type="entry name" value="Cupredoxins"/>
    <property type="match status" value="1"/>
</dbReference>
<name>A0ABY8AT23_9GAMM</name>
<dbReference type="InterPro" id="IPR008972">
    <property type="entry name" value="Cupredoxin"/>
</dbReference>
<dbReference type="InterPro" id="IPR028096">
    <property type="entry name" value="EfeO_Cupredoxin"/>
</dbReference>
<dbReference type="Pfam" id="PF13473">
    <property type="entry name" value="Cupredoxin_1"/>
    <property type="match status" value="1"/>
</dbReference>
<protein>
    <submittedName>
        <fullName evidence="3">Cupredoxin domain-containing protein</fullName>
    </submittedName>
</protein>
<dbReference type="PANTHER" id="PTHR36507:SF1">
    <property type="entry name" value="BLL1555 PROTEIN"/>
    <property type="match status" value="1"/>
</dbReference>
<accession>A0ABY8AT23</accession>
<evidence type="ECO:0000259" key="2">
    <source>
        <dbReference type="Pfam" id="PF13473"/>
    </source>
</evidence>
<dbReference type="Gene3D" id="2.60.40.420">
    <property type="entry name" value="Cupredoxins - blue copper proteins"/>
    <property type="match status" value="1"/>
</dbReference>
<reference evidence="3 4" key="1">
    <citation type="submission" date="2023-02" db="EMBL/GenBank/DDBJ databases">
        <title>Genome Sequence of L. cardiaca H63T.</title>
        <authorList>
            <person name="Lopez A.E."/>
            <person name="Cianciotto N.P."/>
        </authorList>
    </citation>
    <scope>NUCLEOTIDE SEQUENCE [LARGE SCALE GENOMIC DNA]</scope>
    <source>
        <strain evidence="3 4">H63</strain>
    </source>
</reference>
<dbReference type="EMBL" id="CP119078">
    <property type="protein sequence ID" value="WED42931.1"/>
    <property type="molecule type" value="Genomic_DNA"/>
</dbReference>
<dbReference type="Proteomes" id="UP001222087">
    <property type="component" value="Chromosome"/>
</dbReference>
<dbReference type="RefSeq" id="WP_275088746.1">
    <property type="nucleotide sequence ID" value="NZ_CP119078.1"/>
</dbReference>
<proteinExistence type="predicted"/>
<feature type="domain" description="EfeO-type cupredoxin-like" evidence="2">
    <location>
        <begin position="17"/>
        <end position="115"/>
    </location>
</feature>
<dbReference type="PANTHER" id="PTHR36507">
    <property type="entry name" value="BLL1555 PROTEIN"/>
    <property type="match status" value="1"/>
</dbReference>
<evidence type="ECO:0000256" key="1">
    <source>
        <dbReference type="SAM" id="SignalP"/>
    </source>
</evidence>
<organism evidence="3 4">
    <name type="scientific">Legionella cardiaca</name>
    <dbReference type="NCBI Taxonomy" id="1071983"/>
    <lineage>
        <taxon>Bacteria</taxon>
        <taxon>Pseudomonadati</taxon>
        <taxon>Pseudomonadota</taxon>
        <taxon>Gammaproteobacteria</taxon>
        <taxon>Legionellales</taxon>
        <taxon>Legionellaceae</taxon>
        <taxon>Legionella</taxon>
    </lineage>
</organism>
<evidence type="ECO:0000313" key="4">
    <source>
        <dbReference type="Proteomes" id="UP001222087"/>
    </source>
</evidence>